<keyword evidence="4" id="KW-1185">Reference proteome</keyword>
<dbReference type="Gene3D" id="2.60.450.10">
    <property type="entry name" value="Lipopolysaccharide (LPS) transport protein A like domain"/>
    <property type="match status" value="1"/>
</dbReference>
<organism evidence="3 4">
    <name type="scientific">Akkermansia biwaensis</name>
    <dbReference type="NCBI Taxonomy" id="2946555"/>
    <lineage>
        <taxon>Bacteria</taxon>
        <taxon>Pseudomonadati</taxon>
        <taxon>Verrucomicrobiota</taxon>
        <taxon>Verrucomicrobiia</taxon>
        <taxon>Verrucomicrobiales</taxon>
        <taxon>Akkermansiaceae</taxon>
        <taxon>Akkermansia</taxon>
    </lineage>
</organism>
<evidence type="ECO:0000313" key="4">
    <source>
        <dbReference type="Proteomes" id="UP001062263"/>
    </source>
</evidence>
<evidence type="ECO:0000256" key="1">
    <source>
        <dbReference type="SAM" id="MobiDB-lite"/>
    </source>
</evidence>
<feature type="region of interest" description="Disordered" evidence="1">
    <location>
        <begin position="178"/>
        <end position="198"/>
    </location>
</feature>
<feature type="chain" id="PRO_5045154695" description="Organic solvent tolerance-like N-terminal domain-containing protein" evidence="2">
    <location>
        <begin position="18"/>
        <end position="310"/>
    </location>
</feature>
<evidence type="ECO:0000313" key="3">
    <source>
        <dbReference type="EMBL" id="BDL43215.1"/>
    </source>
</evidence>
<dbReference type="EMBL" id="AP025943">
    <property type="protein sequence ID" value="BDL43215.1"/>
    <property type="molecule type" value="Genomic_DNA"/>
</dbReference>
<feature type="signal peptide" evidence="2">
    <location>
        <begin position="1"/>
        <end position="17"/>
    </location>
</feature>
<feature type="compositionally biased region" description="Basic and acidic residues" evidence="1">
    <location>
        <begin position="185"/>
        <end position="195"/>
    </location>
</feature>
<evidence type="ECO:0008006" key="5">
    <source>
        <dbReference type="Google" id="ProtNLM"/>
    </source>
</evidence>
<proteinExistence type="predicted"/>
<sequence>MIRILTVLALAGGFAFGASDIPSHIVQPLPKELDPMLEPAFQPPANIVRPLTAEETAQREKDLAPIPSAPLTEDGEKALSASNAQDAEVDEQLNGFRQKYNVSIHATPAEVTTAPADSATEKTDKGAPTEITYDDGLYFDMEQGLLVYMKNVHVRNPEFSLDCTGPLKIYLQYVEKKGKKKPSDRRKEEGKEIDKSGPVLPNDGNFDFNSIKKVTASGNVVLRYTDKDGNLCTAKAEKATYDANTGEIILAGNYPSLSRGGSIFKSKTRNGFIRVYGNGNVYIPQGGESSIRDLDKQLSERKQQKPARKP</sequence>
<evidence type="ECO:0000256" key="2">
    <source>
        <dbReference type="SAM" id="SignalP"/>
    </source>
</evidence>
<name>A0ABM7ZF15_9BACT</name>
<reference evidence="3" key="1">
    <citation type="submission" date="2022-06" db="EMBL/GenBank/DDBJ databases">
        <title>Akkermansia biwalacus sp. nov., an anaerobic mucin-degrading bacterium isolated from human intestine.</title>
        <authorList>
            <person name="Kobayashi Y."/>
            <person name="Inoue S."/>
            <person name="Kawahara T."/>
            <person name="Kohda N."/>
        </authorList>
    </citation>
    <scope>NUCLEOTIDE SEQUENCE</scope>
    <source>
        <strain evidence="3">WON2089</strain>
    </source>
</reference>
<feature type="region of interest" description="Disordered" evidence="1">
    <location>
        <begin position="107"/>
        <end position="128"/>
    </location>
</feature>
<keyword evidence="2" id="KW-0732">Signal</keyword>
<feature type="region of interest" description="Disordered" evidence="1">
    <location>
        <begin position="55"/>
        <end position="88"/>
    </location>
</feature>
<accession>A0ABM7ZF15</accession>
<dbReference type="RefSeq" id="WP_215434346.1">
    <property type="nucleotide sequence ID" value="NZ_AP025943.1"/>
</dbReference>
<dbReference type="Proteomes" id="UP001062263">
    <property type="component" value="Chromosome"/>
</dbReference>
<gene>
    <name evidence="3" type="ORF">Abiwalacus_07890</name>
</gene>
<protein>
    <recommendedName>
        <fullName evidence="5">Organic solvent tolerance-like N-terminal domain-containing protein</fullName>
    </recommendedName>
</protein>